<dbReference type="SUPFAM" id="SSF82185">
    <property type="entry name" value="Histone H3 K4-specific methyltransferase SET7/9 N-terminal domain"/>
    <property type="match status" value="1"/>
</dbReference>
<organism evidence="1 2">
    <name type="scientific">Winogradskyella echinorum</name>
    <dbReference type="NCBI Taxonomy" id="538189"/>
    <lineage>
        <taxon>Bacteria</taxon>
        <taxon>Pseudomonadati</taxon>
        <taxon>Bacteroidota</taxon>
        <taxon>Flavobacteriia</taxon>
        <taxon>Flavobacteriales</taxon>
        <taxon>Flavobacteriaceae</taxon>
        <taxon>Winogradskyella</taxon>
    </lineage>
</organism>
<dbReference type="EMBL" id="JACOME010000003">
    <property type="protein sequence ID" value="MBC3847149.1"/>
    <property type="molecule type" value="Genomic_DNA"/>
</dbReference>
<evidence type="ECO:0000313" key="1">
    <source>
        <dbReference type="EMBL" id="MBC3847149.1"/>
    </source>
</evidence>
<comment type="caution">
    <text evidence="1">The sequence shown here is derived from an EMBL/GenBank/DDBJ whole genome shotgun (WGS) entry which is preliminary data.</text>
</comment>
<protein>
    <recommendedName>
        <fullName evidence="3">MORN repeat variant</fullName>
    </recommendedName>
</protein>
<proteinExistence type="predicted"/>
<name>A0ABR6Y321_9FLAO</name>
<dbReference type="InterPro" id="IPR011652">
    <property type="entry name" value="MORN_2"/>
</dbReference>
<dbReference type="Gene3D" id="3.90.930.1">
    <property type="match status" value="1"/>
</dbReference>
<sequence length="207" mass="23932">MRVILITMLLCLLGCKEASINTSSDILSDIKEDNIIVIDSREVLKSELVLNQLEGVWYYEGQPYNGYSLKFHDNDSLKEKLGFYNGKRHGVARTWSKHGVLRIESYYNQNKLTDDYKSYWENGNLALQVNYVDGKKQGEEKQWYSNGELSKLRQLVGGSEEGIQKAWLPNGQLYVNYEAKNGRIFGLMRANSCYKLEDEKVIRKQNI</sequence>
<reference evidence="1 2" key="1">
    <citation type="submission" date="2020-08" db="EMBL/GenBank/DDBJ databases">
        <title>Winogradskyella ouciana sp. nov., isolated from the hadal seawater of the Mariana Trench.</title>
        <authorList>
            <person name="He X."/>
        </authorList>
    </citation>
    <scope>NUCLEOTIDE SEQUENCE [LARGE SCALE GENOMIC DNA]</scope>
    <source>
        <strain evidence="1 2">KCTC 22026</strain>
    </source>
</reference>
<gene>
    <name evidence="1" type="ORF">H6H04_12205</name>
</gene>
<dbReference type="Proteomes" id="UP000607435">
    <property type="component" value="Unassembled WGS sequence"/>
</dbReference>
<evidence type="ECO:0000313" key="2">
    <source>
        <dbReference type="Proteomes" id="UP000607435"/>
    </source>
</evidence>
<accession>A0ABR6Y321</accession>
<keyword evidence="2" id="KW-1185">Reference proteome</keyword>
<dbReference type="RefSeq" id="WP_186846269.1">
    <property type="nucleotide sequence ID" value="NZ_JACOME010000003.1"/>
</dbReference>
<evidence type="ECO:0008006" key="3">
    <source>
        <dbReference type="Google" id="ProtNLM"/>
    </source>
</evidence>
<dbReference type="Pfam" id="PF07661">
    <property type="entry name" value="MORN_2"/>
    <property type="match status" value="3"/>
</dbReference>